<dbReference type="SUPFAM" id="SSF48498">
    <property type="entry name" value="Tetracyclin repressor-like, C-terminal domain"/>
    <property type="match status" value="1"/>
</dbReference>
<dbReference type="Pfam" id="PF13305">
    <property type="entry name" value="TetR_C_33"/>
    <property type="match status" value="1"/>
</dbReference>
<dbReference type="PATRIC" id="fig|1333857.3.peg.3389"/>
<evidence type="ECO:0000256" key="1">
    <source>
        <dbReference type="ARBA" id="ARBA00023015"/>
    </source>
</evidence>
<dbReference type="InterPro" id="IPR050109">
    <property type="entry name" value="HTH-type_TetR-like_transc_reg"/>
</dbReference>
<dbReference type="InterPro" id="IPR025996">
    <property type="entry name" value="MT1864/Rv1816-like_C"/>
</dbReference>
<dbReference type="SUPFAM" id="SSF46689">
    <property type="entry name" value="Homeodomain-like"/>
    <property type="match status" value="1"/>
</dbReference>
<dbReference type="PROSITE" id="PS50977">
    <property type="entry name" value="HTH_TETR_2"/>
    <property type="match status" value="1"/>
</dbReference>
<evidence type="ECO:0000313" key="7">
    <source>
        <dbReference type="Proteomes" id="UP000016033"/>
    </source>
</evidence>
<sequence>MSTSEKTYHHGDLRAALLDAAIQALEAGEPFSLRAVARRAGVSPAAPYRHFADREALDSAVAVEGFKDLQADLASALDRVPAASPAPAVITQLGIAYVTFALRRPAVFRLMFGNECDESDSDRVRASHGLHAVLNDVIEALFPGADAPSLSTALWSMAHGLAFLHLDGKFRPEPSEAVAERVRSSVAAIFAIATRAAPPSAVDSIPGRLA</sequence>
<reference evidence="6 7" key="1">
    <citation type="journal article" date="2013" name="Genome Announc.">
        <title>Whole-genome sequences of five oyster-associated bacteria show potential for crude oil hydrocarbon degradation.</title>
        <authorList>
            <person name="Chauhan A."/>
            <person name="Green S."/>
            <person name="Pathak A."/>
            <person name="Thomas J."/>
            <person name="Venkatramanan R."/>
        </authorList>
    </citation>
    <scope>NUCLEOTIDE SEQUENCE [LARGE SCALE GENOMIC DNA]</scope>
    <source>
        <strain evidence="6 7">MF109</strain>
    </source>
</reference>
<evidence type="ECO:0000256" key="4">
    <source>
        <dbReference type="PROSITE-ProRule" id="PRU00335"/>
    </source>
</evidence>
<dbReference type="Pfam" id="PF00440">
    <property type="entry name" value="TetR_N"/>
    <property type="match status" value="1"/>
</dbReference>
<keyword evidence="1" id="KW-0805">Transcription regulation</keyword>
<dbReference type="AlphaFoldDB" id="T5KD06"/>
<evidence type="ECO:0000259" key="5">
    <source>
        <dbReference type="PROSITE" id="PS50977"/>
    </source>
</evidence>
<evidence type="ECO:0000256" key="2">
    <source>
        <dbReference type="ARBA" id="ARBA00023125"/>
    </source>
</evidence>
<dbReference type="PANTHER" id="PTHR30055:SF220">
    <property type="entry name" value="TETR-FAMILY REGULATORY PROTEIN"/>
    <property type="match status" value="1"/>
</dbReference>
<accession>T5KD06</accession>
<evidence type="ECO:0000256" key="3">
    <source>
        <dbReference type="ARBA" id="ARBA00023163"/>
    </source>
</evidence>
<dbReference type="InterPro" id="IPR036271">
    <property type="entry name" value="Tet_transcr_reg_TetR-rel_C_sf"/>
</dbReference>
<dbReference type="GO" id="GO:0000976">
    <property type="term" value="F:transcription cis-regulatory region binding"/>
    <property type="evidence" value="ECO:0007669"/>
    <property type="project" value="TreeGrafter"/>
</dbReference>
<keyword evidence="2 4" id="KW-0238">DNA-binding</keyword>
<evidence type="ECO:0000313" key="6">
    <source>
        <dbReference type="EMBL" id="EQM73462.1"/>
    </source>
</evidence>
<protein>
    <recommendedName>
        <fullName evidence="5">HTH tetR-type domain-containing protein</fullName>
    </recommendedName>
</protein>
<dbReference type="InterPro" id="IPR009057">
    <property type="entry name" value="Homeodomain-like_sf"/>
</dbReference>
<comment type="caution">
    <text evidence="6">The sequence shown here is derived from an EMBL/GenBank/DDBJ whole genome shotgun (WGS) entry which is preliminary data.</text>
</comment>
<dbReference type="EMBL" id="ATAO01000217">
    <property type="protein sequence ID" value="EQM73462.1"/>
    <property type="molecule type" value="Genomic_DNA"/>
</dbReference>
<organism evidence="6 7">
    <name type="scientific">Microbacterium maritypicum MF109</name>
    <dbReference type="NCBI Taxonomy" id="1333857"/>
    <lineage>
        <taxon>Bacteria</taxon>
        <taxon>Bacillati</taxon>
        <taxon>Actinomycetota</taxon>
        <taxon>Actinomycetes</taxon>
        <taxon>Micrococcales</taxon>
        <taxon>Microbacteriaceae</taxon>
        <taxon>Microbacterium</taxon>
    </lineage>
</organism>
<dbReference type="RefSeq" id="WP_021201295.1">
    <property type="nucleotide sequence ID" value="NZ_ATAO01000217.1"/>
</dbReference>
<dbReference type="Gene3D" id="1.10.357.10">
    <property type="entry name" value="Tetracycline Repressor, domain 2"/>
    <property type="match status" value="1"/>
</dbReference>
<feature type="domain" description="HTH tetR-type" evidence="5">
    <location>
        <begin position="11"/>
        <end position="69"/>
    </location>
</feature>
<proteinExistence type="predicted"/>
<dbReference type="GO" id="GO:0003700">
    <property type="term" value="F:DNA-binding transcription factor activity"/>
    <property type="evidence" value="ECO:0007669"/>
    <property type="project" value="TreeGrafter"/>
</dbReference>
<dbReference type="Proteomes" id="UP000016033">
    <property type="component" value="Unassembled WGS sequence"/>
</dbReference>
<dbReference type="PANTHER" id="PTHR30055">
    <property type="entry name" value="HTH-TYPE TRANSCRIPTIONAL REGULATOR RUTR"/>
    <property type="match status" value="1"/>
</dbReference>
<dbReference type="InterPro" id="IPR001647">
    <property type="entry name" value="HTH_TetR"/>
</dbReference>
<feature type="DNA-binding region" description="H-T-H motif" evidence="4">
    <location>
        <begin position="32"/>
        <end position="51"/>
    </location>
</feature>
<name>T5KD06_MICMQ</name>
<keyword evidence="3" id="KW-0804">Transcription</keyword>
<gene>
    <name evidence="6" type="ORF">L687_06835</name>
</gene>